<dbReference type="InterPro" id="IPR043502">
    <property type="entry name" value="DNA/RNA_pol_sf"/>
</dbReference>
<dbReference type="EMBL" id="BGPR01001375">
    <property type="protein sequence ID" value="GBM52375.1"/>
    <property type="molecule type" value="Genomic_DNA"/>
</dbReference>
<dbReference type="InterPro" id="IPR000477">
    <property type="entry name" value="RT_dom"/>
</dbReference>
<dbReference type="AlphaFoldDB" id="A0A4Y2GI16"/>
<keyword evidence="4" id="KW-0695">RNA-directed DNA polymerase</keyword>
<keyword evidence="9" id="KW-1185">Reference proteome</keyword>
<evidence type="ECO:0000256" key="1">
    <source>
        <dbReference type="ARBA" id="ARBA00022695"/>
    </source>
</evidence>
<evidence type="ECO:0000256" key="5">
    <source>
        <dbReference type="ARBA" id="ARBA00023268"/>
    </source>
</evidence>
<feature type="domain" description="Reverse transcriptase" evidence="6">
    <location>
        <begin position="1"/>
        <end position="79"/>
    </location>
</feature>
<dbReference type="Proteomes" id="UP000499080">
    <property type="component" value="Unassembled WGS sequence"/>
</dbReference>
<evidence type="ECO:0000259" key="6">
    <source>
        <dbReference type="Pfam" id="PF00078"/>
    </source>
</evidence>
<dbReference type="PANTHER" id="PTHR37984:SF5">
    <property type="entry name" value="PROTEIN NYNRIN-LIKE"/>
    <property type="match status" value="1"/>
</dbReference>
<evidence type="ECO:0000259" key="7">
    <source>
        <dbReference type="Pfam" id="PF17919"/>
    </source>
</evidence>
<organism evidence="8 9">
    <name type="scientific">Araneus ventricosus</name>
    <name type="common">Orbweaver spider</name>
    <name type="synonym">Epeira ventricosa</name>
    <dbReference type="NCBI Taxonomy" id="182803"/>
    <lineage>
        <taxon>Eukaryota</taxon>
        <taxon>Metazoa</taxon>
        <taxon>Ecdysozoa</taxon>
        <taxon>Arthropoda</taxon>
        <taxon>Chelicerata</taxon>
        <taxon>Arachnida</taxon>
        <taxon>Araneae</taxon>
        <taxon>Araneomorphae</taxon>
        <taxon>Entelegynae</taxon>
        <taxon>Araneoidea</taxon>
        <taxon>Araneidae</taxon>
        <taxon>Araneus</taxon>
    </lineage>
</organism>
<keyword evidence="5" id="KW-0511">Multifunctional enzyme</keyword>
<evidence type="ECO:0000313" key="9">
    <source>
        <dbReference type="Proteomes" id="UP000499080"/>
    </source>
</evidence>
<dbReference type="InterPro" id="IPR050951">
    <property type="entry name" value="Retrovirus_Pol_polyprotein"/>
</dbReference>
<proteinExistence type="predicted"/>
<evidence type="ECO:0000256" key="3">
    <source>
        <dbReference type="ARBA" id="ARBA00022759"/>
    </source>
</evidence>
<evidence type="ECO:0000256" key="4">
    <source>
        <dbReference type="ARBA" id="ARBA00022918"/>
    </source>
</evidence>
<name>A0A4Y2GI16_ARAVE</name>
<dbReference type="OrthoDB" id="425619at2759"/>
<reference evidence="8 9" key="1">
    <citation type="journal article" date="2019" name="Sci. Rep.">
        <title>Orb-weaving spider Araneus ventricosus genome elucidates the spidroin gene catalogue.</title>
        <authorList>
            <person name="Kono N."/>
            <person name="Nakamura H."/>
            <person name="Ohtoshi R."/>
            <person name="Moran D.A.P."/>
            <person name="Shinohara A."/>
            <person name="Yoshida Y."/>
            <person name="Fujiwara M."/>
            <person name="Mori M."/>
            <person name="Tomita M."/>
            <person name="Arakawa K."/>
        </authorList>
    </citation>
    <scope>NUCLEOTIDE SEQUENCE [LARGE SCALE GENOMIC DNA]</scope>
</reference>
<keyword evidence="3" id="KW-0378">Hydrolase</keyword>
<dbReference type="Pfam" id="PF17919">
    <property type="entry name" value="RT_RNaseH_2"/>
    <property type="match status" value="1"/>
</dbReference>
<dbReference type="Pfam" id="PF00078">
    <property type="entry name" value="RVT_1"/>
    <property type="match status" value="1"/>
</dbReference>
<evidence type="ECO:0000256" key="2">
    <source>
        <dbReference type="ARBA" id="ARBA00022722"/>
    </source>
</evidence>
<dbReference type="GO" id="GO:0003964">
    <property type="term" value="F:RNA-directed DNA polymerase activity"/>
    <property type="evidence" value="ECO:0007669"/>
    <property type="project" value="UniProtKB-KW"/>
</dbReference>
<protein>
    <submittedName>
        <fullName evidence="8">Retrovirus-related Pol polyprotein from transposon opus</fullName>
    </submittedName>
</protein>
<keyword evidence="1" id="KW-0548">Nucleotidyltransferase</keyword>
<dbReference type="GO" id="GO:0004519">
    <property type="term" value="F:endonuclease activity"/>
    <property type="evidence" value="ECO:0007669"/>
    <property type="project" value="UniProtKB-KW"/>
</dbReference>
<keyword evidence="1" id="KW-0808">Transferase</keyword>
<comment type="caution">
    <text evidence="8">The sequence shown here is derived from an EMBL/GenBank/DDBJ whole genome shotgun (WGS) entry which is preliminary data.</text>
</comment>
<keyword evidence="2" id="KW-0540">Nuclease</keyword>
<dbReference type="PANTHER" id="PTHR37984">
    <property type="entry name" value="PROTEIN CBG26694"/>
    <property type="match status" value="1"/>
</dbReference>
<dbReference type="Gene3D" id="3.30.70.270">
    <property type="match status" value="1"/>
</dbReference>
<gene>
    <name evidence="8" type="primary">pol_3218</name>
    <name evidence="8" type="ORF">AVEN_160099_1</name>
</gene>
<evidence type="ECO:0000313" key="8">
    <source>
        <dbReference type="EMBL" id="GBM52375.1"/>
    </source>
</evidence>
<dbReference type="SUPFAM" id="SSF56672">
    <property type="entry name" value="DNA/RNA polymerases"/>
    <property type="match status" value="1"/>
</dbReference>
<accession>A0A4Y2GI16</accession>
<keyword evidence="3" id="KW-0255">Endonuclease</keyword>
<dbReference type="InterPro" id="IPR043128">
    <property type="entry name" value="Rev_trsase/Diguanyl_cyclase"/>
</dbReference>
<dbReference type="FunFam" id="3.10.20.370:FF:000001">
    <property type="entry name" value="Retrovirus-related Pol polyprotein from transposon 17.6-like protein"/>
    <property type="match status" value="1"/>
</dbReference>
<feature type="domain" description="Reverse transcriptase/retrotransposon-derived protein RNase H-like" evidence="7">
    <location>
        <begin position="108"/>
        <end position="198"/>
    </location>
</feature>
<dbReference type="InterPro" id="IPR041577">
    <property type="entry name" value="RT_RNaseH_2"/>
</dbReference>
<dbReference type="Gene3D" id="3.10.20.370">
    <property type="match status" value="1"/>
</dbReference>
<sequence>MPFGLRNAPATFQRLMDMFCRNLPAMAYLDDISVLSPTFDQHLLDLKSVFLKLKDYKLLGNRSKCYFACSCVKHLGLWITSRGIEVYPDNASTIQKISPPRNVKQACTESEQNTFTTLKNCLVSTPILSHADFTKPFVLRTDASNYAFGAVLLQGSDMEEPPIEYASRLLNSAERNYSTTERETLAVAWALNKFRGYYRRFENRHSI</sequence>